<evidence type="ECO:0000259" key="2">
    <source>
        <dbReference type="Pfam" id="PF13460"/>
    </source>
</evidence>
<dbReference type="EMBL" id="JARPMG010000008">
    <property type="protein sequence ID" value="KAJ8098638.1"/>
    <property type="molecule type" value="Genomic_DNA"/>
</dbReference>
<proteinExistence type="inferred from homology"/>
<dbReference type="Gene3D" id="3.40.50.720">
    <property type="entry name" value="NAD(P)-binding Rossmann-like Domain"/>
    <property type="match status" value="1"/>
</dbReference>
<dbReference type="Proteomes" id="UP001217417">
    <property type="component" value="Unassembled WGS sequence"/>
</dbReference>
<dbReference type="AlphaFoldDB" id="A0AAD7QNQ0"/>
<protein>
    <recommendedName>
        <fullName evidence="2">NAD(P)-binding domain-containing protein</fullName>
    </recommendedName>
</protein>
<feature type="domain" description="NAD(P)-binding" evidence="2">
    <location>
        <begin position="11"/>
        <end position="208"/>
    </location>
</feature>
<dbReference type="InterPro" id="IPR036291">
    <property type="entry name" value="NAD(P)-bd_dom_sf"/>
</dbReference>
<keyword evidence="4" id="KW-1185">Reference proteome</keyword>
<accession>A0AAD7QNQ0</accession>
<evidence type="ECO:0000313" key="3">
    <source>
        <dbReference type="EMBL" id="KAJ8098638.1"/>
    </source>
</evidence>
<name>A0AAD7QNQ0_9ASCO</name>
<dbReference type="InterPro" id="IPR051606">
    <property type="entry name" value="Polyketide_Oxido-like"/>
</dbReference>
<dbReference type="PANTHER" id="PTHR43355:SF2">
    <property type="entry name" value="FLAVIN REDUCTASE (NADPH)"/>
    <property type="match status" value="1"/>
</dbReference>
<evidence type="ECO:0000313" key="4">
    <source>
        <dbReference type="Proteomes" id="UP001217417"/>
    </source>
</evidence>
<gene>
    <name evidence="3" type="ORF">POJ06DRAFT_138211</name>
</gene>
<dbReference type="InterPro" id="IPR016040">
    <property type="entry name" value="NAD(P)-bd_dom"/>
</dbReference>
<sequence>MANPSSILVLGGTGPLGVVTVRLALEHGHNVTVFARNPSKLPVDLRSSSNLTIVEGQLSDTANLFKLVDSCNAIISLLGPNQLWHKTGVFQGFYRNLLEHLQSLESPPRTLLISTISAPSPLDKFHLLAWLIVTAVYILAHGAYNDVVGVAETVEKNIGNLPITVFRVGGLLNGEGTGQPVATYVGHSDYTLSMNRKDIARWCVAQIESGDTTWIGKFPCLSAPAVDKKTR</sequence>
<comment type="similarity">
    <text evidence="1">Belongs to the avfA family.</text>
</comment>
<dbReference type="SUPFAM" id="SSF51735">
    <property type="entry name" value="NAD(P)-binding Rossmann-fold domains"/>
    <property type="match status" value="1"/>
</dbReference>
<organism evidence="3 4">
    <name type="scientific">Lipomyces tetrasporus</name>
    <dbReference type="NCBI Taxonomy" id="54092"/>
    <lineage>
        <taxon>Eukaryota</taxon>
        <taxon>Fungi</taxon>
        <taxon>Dikarya</taxon>
        <taxon>Ascomycota</taxon>
        <taxon>Saccharomycotina</taxon>
        <taxon>Lipomycetes</taxon>
        <taxon>Lipomycetales</taxon>
        <taxon>Lipomycetaceae</taxon>
        <taxon>Lipomyces</taxon>
    </lineage>
</organism>
<dbReference type="RefSeq" id="XP_056042088.1">
    <property type="nucleotide sequence ID" value="XM_056184484.1"/>
</dbReference>
<evidence type="ECO:0000256" key="1">
    <source>
        <dbReference type="ARBA" id="ARBA00038376"/>
    </source>
</evidence>
<reference evidence="3" key="1">
    <citation type="submission" date="2023-03" db="EMBL/GenBank/DDBJ databases">
        <title>Near-Complete genome sequence of Lipomyces tetrasporous NRRL Y-64009, an oleaginous yeast capable of growing on lignocellulosic hydrolysates.</title>
        <authorList>
            <consortium name="Lawrence Berkeley National Laboratory"/>
            <person name="Jagtap S.S."/>
            <person name="Liu J.-J."/>
            <person name="Walukiewicz H.E."/>
            <person name="Pangilinan J."/>
            <person name="Lipzen A."/>
            <person name="Ahrendt S."/>
            <person name="Koriabine M."/>
            <person name="Cobaugh K."/>
            <person name="Salamov A."/>
            <person name="Yoshinaga Y."/>
            <person name="Ng V."/>
            <person name="Daum C."/>
            <person name="Grigoriev I.V."/>
            <person name="Slininger P.J."/>
            <person name="Dien B.S."/>
            <person name="Jin Y.-S."/>
            <person name="Rao C.V."/>
        </authorList>
    </citation>
    <scope>NUCLEOTIDE SEQUENCE</scope>
    <source>
        <strain evidence="3">NRRL Y-64009</strain>
    </source>
</reference>
<dbReference type="PANTHER" id="PTHR43355">
    <property type="entry name" value="FLAVIN REDUCTASE (NADPH)"/>
    <property type="match status" value="1"/>
</dbReference>
<dbReference type="GO" id="GO:0016646">
    <property type="term" value="F:oxidoreductase activity, acting on the CH-NH group of donors, NAD or NADP as acceptor"/>
    <property type="evidence" value="ECO:0007669"/>
    <property type="project" value="TreeGrafter"/>
</dbReference>
<dbReference type="Pfam" id="PF13460">
    <property type="entry name" value="NAD_binding_10"/>
    <property type="match status" value="1"/>
</dbReference>
<comment type="caution">
    <text evidence="3">The sequence shown here is derived from an EMBL/GenBank/DDBJ whole genome shotgun (WGS) entry which is preliminary data.</text>
</comment>
<dbReference type="GeneID" id="80879650"/>